<reference evidence="13" key="1">
    <citation type="submission" date="2022-12" db="EMBL/GenBank/DDBJ databases">
        <authorList>
            <person name="Petersen C."/>
        </authorList>
    </citation>
    <scope>NUCLEOTIDE SEQUENCE</scope>
    <source>
        <strain evidence="13">IBT 16125</strain>
    </source>
</reference>
<evidence type="ECO:0000256" key="7">
    <source>
        <dbReference type="ARBA" id="ARBA00022825"/>
    </source>
</evidence>
<dbReference type="Pfam" id="PF00326">
    <property type="entry name" value="Peptidase_S9"/>
    <property type="match status" value="1"/>
</dbReference>
<evidence type="ECO:0000256" key="4">
    <source>
        <dbReference type="ARBA" id="ARBA00022670"/>
    </source>
</evidence>
<dbReference type="InterPro" id="IPR001375">
    <property type="entry name" value="Peptidase_S9_cat"/>
</dbReference>
<evidence type="ECO:0000256" key="2">
    <source>
        <dbReference type="ARBA" id="ARBA00010040"/>
    </source>
</evidence>
<evidence type="ECO:0000313" key="13">
    <source>
        <dbReference type="EMBL" id="KAJ5438074.1"/>
    </source>
</evidence>
<keyword evidence="8" id="KW-0325">Glycoprotein</keyword>
<dbReference type="FunFam" id="2.120.10.30:FF:000109">
    <property type="entry name" value="Dipeptidyl-peptidase 5"/>
    <property type="match status" value="1"/>
</dbReference>
<dbReference type="Gene3D" id="3.40.50.1820">
    <property type="entry name" value="alpha/beta hydrolase"/>
    <property type="match status" value="1"/>
</dbReference>
<feature type="compositionally biased region" description="Basic and acidic residues" evidence="10">
    <location>
        <begin position="823"/>
        <end position="897"/>
    </location>
</feature>
<keyword evidence="5 11" id="KW-0732">Signal</keyword>
<dbReference type="GO" id="GO:0004252">
    <property type="term" value="F:serine-type endopeptidase activity"/>
    <property type="evidence" value="ECO:0007669"/>
    <property type="project" value="TreeGrafter"/>
</dbReference>
<keyword evidence="14" id="KW-1185">Reference proteome</keyword>
<dbReference type="RefSeq" id="XP_056761303.1">
    <property type="nucleotide sequence ID" value="XM_056912454.1"/>
</dbReference>
<feature type="compositionally biased region" description="Polar residues" evidence="10">
    <location>
        <begin position="755"/>
        <end position="780"/>
    </location>
</feature>
<name>A0AAD6FYJ6_9EURO</name>
<organism evidence="13 14">
    <name type="scientific">Penicillium daleae</name>
    <dbReference type="NCBI Taxonomy" id="63821"/>
    <lineage>
        <taxon>Eukaryota</taxon>
        <taxon>Fungi</taxon>
        <taxon>Dikarya</taxon>
        <taxon>Ascomycota</taxon>
        <taxon>Pezizomycotina</taxon>
        <taxon>Eurotiomycetes</taxon>
        <taxon>Eurotiomycetidae</taxon>
        <taxon>Eurotiales</taxon>
        <taxon>Aspergillaceae</taxon>
        <taxon>Penicillium</taxon>
    </lineage>
</organism>
<keyword evidence="7" id="KW-0720">Serine protease</keyword>
<dbReference type="GeneID" id="81602697"/>
<evidence type="ECO:0000256" key="6">
    <source>
        <dbReference type="ARBA" id="ARBA00022801"/>
    </source>
</evidence>
<dbReference type="SUPFAM" id="SSF82171">
    <property type="entry name" value="DPP6 N-terminal domain-like"/>
    <property type="match status" value="1"/>
</dbReference>
<feature type="chain" id="PRO_5042083056" description="Dipeptidyl-peptidase V" evidence="11">
    <location>
        <begin position="20"/>
        <end position="1110"/>
    </location>
</feature>
<dbReference type="GO" id="GO:0017000">
    <property type="term" value="P:antibiotic biosynthetic process"/>
    <property type="evidence" value="ECO:0007669"/>
    <property type="project" value="UniProtKB-ARBA"/>
</dbReference>
<reference evidence="13" key="2">
    <citation type="journal article" date="2023" name="IMA Fungus">
        <title>Comparative genomic study of the Penicillium genus elucidates a diverse pangenome and 15 lateral gene transfer events.</title>
        <authorList>
            <person name="Petersen C."/>
            <person name="Sorensen T."/>
            <person name="Nielsen M.R."/>
            <person name="Sondergaard T.E."/>
            <person name="Sorensen J.L."/>
            <person name="Fitzpatrick D.A."/>
            <person name="Frisvad J.C."/>
            <person name="Nielsen K.L."/>
        </authorList>
    </citation>
    <scope>NUCLEOTIDE SEQUENCE</scope>
    <source>
        <strain evidence="13">IBT 16125</strain>
    </source>
</reference>
<dbReference type="PANTHER" id="PTHR42776:SF11">
    <property type="entry name" value="DIPEPTIDYL-PEPTIDASE 5-RELATED"/>
    <property type="match status" value="1"/>
</dbReference>
<evidence type="ECO:0000259" key="12">
    <source>
        <dbReference type="Pfam" id="PF00326"/>
    </source>
</evidence>
<dbReference type="Proteomes" id="UP001213681">
    <property type="component" value="Unassembled WGS sequence"/>
</dbReference>
<evidence type="ECO:0000256" key="3">
    <source>
        <dbReference type="ARBA" id="ARBA00022525"/>
    </source>
</evidence>
<feature type="compositionally biased region" description="Acidic residues" evidence="10">
    <location>
        <begin position="917"/>
        <end position="935"/>
    </location>
</feature>
<comment type="caution">
    <text evidence="13">The sequence shown here is derived from an EMBL/GenBank/DDBJ whole genome shotgun (WGS) entry which is preliminary data.</text>
</comment>
<dbReference type="GO" id="GO:0005576">
    <property type="term" value="C:extracellular region"/>
    <property type="evidence" value="ECO:0007669"/>
    <property type="project" value="UniProtKB-SubCell"/>
</dbReference>
<feature type="signal peptide" evidence="11">
    <location>
        <begin position="1"/>
        <end position="19"/>
    </location>
</feature>
<comment type="subcellular location">
    <subcellularLocation>
        <location evidence="1">Secreted</location>
    </subcellularLocation>
</comment>
<gene>
    <name evidence="13" type="ORF">N7458_009072</name>
</gene>
<dbReference type="SUPFAM" id="SSF53474">
    <property type="entry name" value="alpha/beta-Hydrolases"/>
    <property type="match status" value="1"/>
</dbReference>
<dbReference type="GO" id="GO:0072330">
    <property type="term" value="P:monocarboxylic acid biosynthetic process"/>
    <property type="evidence" value="ECO:0007669"/>
    <property type="project" value="UniProtKB-ARBA"/>
</dbReference>
<comment type="similarity">
    <text evidence="2">Belongs to the peptidase S9C family.</text>
</comment>
<dbReference type="PANTHER" id="PTHR42776">
    <property type="entry name" value="SERINE PEPTIDASE S9 FAMILY MEMBER"/>
    <property type="match status" value="1"/>
</dbReference>
<dbReference type="InterPro" id="IPR029058">
    <property type="entry name" value="AB_hydrolase_fold"/>
</dbReference>
<protein>
    <recommendedName>
        <fullName evidence="9">Dipeptidyl-peptidase V</fullName>
    </recommendedName>
</protein>
<evidence type="ECO:0000256" key="9">
    <source>
        <dbReference type="ARBA" id="ARBA00032829"/>
    </source>
</evidence>
<dbReference type="FunFam" id="3.40.50.1820:FF:000028">
    <property type="entry name" value="S9 family peptidase"/>
    <property type="match status" value="1"/>
</dbReference>
<dbReference type="EMBL" id="JAPVEA010000008">
    <property type="protein sequence ID" value="KAJ5438074.1"/>
    <property type="molecule type" value="Genomic_DNA"/>
</dbReference>
<dbReference type="GO" id="GO:0006508">
    <property type="term" value="P:proteolysis"/>
    <property type="evidence" value="ECO:0007669"/>
    <property type="project" value="UniProtKB-KW"/>
</dbReference>
<dbReference type="AlphaFoldDB" id="A0AAD6FYJ6"/>
<evidence type="ECO:0000256" key="10">
    <source>
        <dbReference type="SAM" id="MobiDB-lite"/>
    </source>
</evidence>
<proteinExistence type="inferred from homology"/>
<evidence type="ECO:0000256" key="1">
    <source>
        <dbReference type="ARBA" id="ARBA00004613"/>
    </source>
</evidence>
<sequence length="1110" mass="122615">MHSFEWAVLGLSALSGVKALTPEGLIAAPRRGEAVPNPSGEVALFSASEYSWETHKTSSSWNLIDLNSGKITVLTNDSNVSELIWLGTDDSGLLYINGTNSDIPGGVELWVSDTASFEKSRYKAASLPAPFSGLKTAITETGNINFLVYAQSYANGTAYNEELAATPLSTARIYDSIYVRHWDTWLTTTFNAVFSGILTKKKDGQWANSRYSLDAPLKNLVSGVKNLESPYPPFGDSSDYDLSPNGIWVTFKSKAPELPRANHTASYIYLVSHDGSVQPEAINGPDSPCTPHGIKGDTSSPSFSPDSRHIAYFQMGNIAYESDRRVLYVYTLHSKKTIPAVAKDWDRSPDSVKWTADGKNLIVHSEDHARGRLFFVPVDAGDDYKPQNFTNTGFVSGFRNLPNGDVLITGSAIWTSWTVYTANPKDGVINTLISANEVDPALKGLSPADVDEFYYQGNWTKIHSWLIYPANFDKSKKYPLIFYVHGGPQGSWADSWSTRWNPKVWADQGYVVVAPNPTGSTGFGQKLTDAIANNWGSYPYDDLVKAWEYVRKNFHFIDTDHGVAAGASYGGFMMNWIQGNPLGRKFKALVTHDGTFVADAKISSEELWFIEHDFNGTFWDNRDNYRRWDPSAPEHILQFSTPTLVIHSSKDYRLPEAEGLSLFNVLQERGVPSRLLSFPDENHWVLNKENSLVWHQQVLGWINKYSGVGAKNPDAVKLEDTQIPVTLSGALVPSSMAGSPAQEAAAHQSRKRRASQITPDKSKKSTVSMSPASAETNSNKPARMAPVNPKGSTKSATLVTDKLPTTIDKAEGSGDGSVNPKSAKSDLAGKAKNKSEKVTAKNNKTDEKEKPAAKKDDNKDKGKEKAVDKAVEKAMEKAKETKVDAKDKATKATETPKPDQGVKLPDLVKPVPSDSADSSDEDSNDSDAIDTDDSCDSCGSDSSSDTSDSDNNSHTHDYLEDDLYNALDINSAEIYAMSPERRAEEKAKTLRNVQAFVDNTKDKHYHNFHLDPLTGRDNYASWLVGMEVLLRMHQVWCIVADVTVPLDRGHEMYPWYEHMLTVAISLVYANVSKEVRSDRCFMSSTVHRNPNNMMQHLWAHFGQQHEGDSD</sequence>
<evidence type="ECO:0000256" key="11">
    <source>
        <dbReference type="SAM" id="SignalP"/>
    </source>
</evidence>
<evidence type="ECO:0000313" key="14">
    <source>
        <dbReference type="Proteomes" id="UP001213681"/>
    </source>
</evidence>
<accession>A0AAD6FYJ6</accession>
<evidence type="ECO:0000256" key="5">
    <source>
        <dbReference type="ARBA" id="ARBA00022729"/>
    </source>
</evidence>
<keyword evidence="4" id="KW-0645">Protease</keyword>
<feature type="region of interest" description="Disordered" evidence="10">
    <location>
        <begin position="734"/>
        <end position="955"/>
    </location>
</feature>
<evidence type="ECO:0000256" key="8">
    <source>
        <dbReference type="ARBA" id="ARBA00023180"/>
    </source>
</evidence>
<feature type="compositionally biased region" description="Low complexity" evidence="10">
    <location>
        <begin position="936"/>
        <end position="950"/>
    </location>
</feature>
<feature type="domain" description="Peptidase S9 prolyl oligopeptidase catalytic" evidence="12">
    <location>
        <begin position="496"/>
        <end position="707"/>
    </location>
</feature>
<keyword evidence="3" id="KW-0964">Secreted</keyword>
<keyword evidence="6" id="KW-0378">Hydrolase</keyword>